<organism evidence="7 8">
    <name type="scientific">Natronoflexus pectinivorans</name>
    <dbReference type="NCBI Taxonomy" id="682526"/>
    <lineage>
        <taxon>Bacteria</taxon>
        <taxon>Pseudomonadati</taxon>
        <taxon>Bacteroidota</taxon>
        <taxon>Bacteroidia</taxon>
        <taxon>Marinilabiliales</taxon>
        <taxon>Marinilabiliaceae</taxon>
        <taxon>Natronoflexus</taxon>
    </lineage>
</organism>
<feature type="transmembrane region" description="Helical" evidence="6">
    <location>
        <begin position="147"/>
        <end position="170"/>
    </location>
</feature>
<keyword evidence="4 6" id="KW-1133">Transmembrane helix</keyword>
<dbReference type="Proteomes" id="UP000295221">
    <property type="component" value="Unassembled WGS sequence"/>
</dbReference>
<reference evidence="7 8" key="1">
    <citation type="submission" date="2019-03" db="EMBL/GenBank/DDBJ databases">
        <title>Genomic Encyclopedia of Type Strains, Phase IV (KMG-IV): sequencing the most valuable type-strain genomes for metagenomic binning, comparative biology and taxonomic classification.</title>
        <authorList>
            <person name="Goeker M."/>
        </authorList>
    </citation>
    <scope>NUCLEOTIDE SEQUENCE [LARGE SCALE GENOMIC DNA]</scope>
    <source>
        <strain evidence="7 8">DSM 24179</strain>
    </source>
</reference>
<dbReference type="PANTHER" id="PTHR10057:SF0">
    <property type="entry name" value="TRANSLOCATOR PROTEIN"/>
    <property type="match status" value="1"/>
</dbReference>
<dbReference type="EMBL" id="SLWK01000005">
    <property type="protein sequence ID" value="TCO08482.1"/>
    <property type="molecule type" value="Genomic_DNA"/>
</dbReference>
<evidence type="ECO:0000313" key="7">
    <source>
        <dbReference type="EMBL" id="TCO08482.1"/>
    </source>
</evidence>
<dbReference type="FunFam" id="1.20.1260.100:FF:000001">
    <property type="entry name" value="translocator protein 2"/>
    <property type="match status" value="1"/>
</dbReference>
<evidence type="ECO:0000256" key="1">
    <source>
        <dbReference type="ARBA" id="ARBA00004141"/>
    </source>
</evidence>
<comment type="similarity">
    <text evidence="2">Belongs to the TspO/BZRP family.</text>
</comment>
<dbReference type="PANTHER" id="PTHR10057">
    <property type="entry name" value="PERIPHERAL-TYPE BENZODIAZEPINE RECEPTOR"/>
    <property type="match status" value="1"/>
</dbReference>
<evidence type="ECO:0000256" key="5">
    <source>
        <dbReference type="ARBA" id="ARBA00023136"/>
    </source>
</evidence>
<proteinExistence type="inferred from homology"/>
<dbReference type="CDD" id="cd15904">
    <property type="entry name" value="TSPO_MBR"/>
    <property type="match status" value="1"/>
</dbReference>
<evidence type="ECO:0000256" key="6">
    <source>
        <dbReference type="SAM" id="Phobius"/>
    </source>
</evidence>
<comment type="caution">
    <text evidence="7">The sequence shown here is derived from an EMBL/GenBank/DDBJ whole genome shotgun (WGS) entry which is preliminary data.</text>
</comment>
<dbReference type="InterPro" id="IPR004307">
    <property type="entry name" value="TspO_MBR"/>
</dbReference>
<evidence type="ECO:0000256" key="4">
    <source>
        <dbReference type="ARBA" id="ARBA00022989"/>
    </source>
</evidence>
<dbReference type="Pfam" id="PF03073">
    <property type="entry name" value="TspO_MBR"/>
    <property type="match status" value="1"/>
</dbReference>
<evidence type="ECO:0000256" key="3">
    <source>
        <dbReference type="ARBA" id="ARBA00022692"/>
    </source>
</evidence>
<sequence length="173" mass="20121">MKSYDDIRVLKLNLMKKHLLLKLLISIALPLSVGAIAGMFTAQAVPEWYASLNRPWFSPPNWIFGPVWTTIYILMGISFFMVWKQDATRERNLAILVFFIQLLLNLAWSFLFFYFKMPGLALIEIILLWLSIIVMFFAFYKVNPLAAYINIPYFLWVSFAIPLNAGFYFLNSG</sequence>
<feature type="transmembrane region" description="Helical" evidence="6">
    <location>
        <begin position="62"/>
        <end position="83"/>
    </location>
</feature>
<keyword evidence="3 6" id="KW-0812">Transmembrane</keyword>
<protein>
    <submittedName>
        <fullName evidence="7">TspO/MBR related protein</fullName>
    </submittedName>
</protein>
<comment type="subcellular location">
    <subcellularLocation>
        <location evidence="1">Membrane</location>
        <topology evidence="1">Multi-pass membrane protein</topology>
    </subcellularLocation>
</comment>
<dbReference type="AlphaFoldDB" id="A0A4R2GJI4"/>
<dbReference type="Gene3D" id="1.20.1260.100">
    <property type="entry name" value="TspO/MBR protein"/>
    <property type="match status" value="1"/>
</dbReference>
<dbReference type="GO" id="GO:0033013">
    <property type="term" value="P:tetrapyrrole metabolic process"/>
    <property type="evidence" value="ECO:0007669"/>
    <property type="project" value="UniProtKB-ARBA"/>
</dbReference>
<dbReference type="InterPro" id="IPR038330">
    <property type="entry name" value="TspO/MBR-related_sf"/>
</dbReference>
<gene>
    <name evidence="7" type="ORF">EV194_105292</name>
</gene>
<feature type="transmembrane region" description="Helical" evidence="6">
    <location>
        <begin position="121"/>
        <end position="140"/>
    </location>
</feature>
<dbReference type="PIRSF" id="PIRSF005859">
    <property type="entry name" value="PBR"/>
    <property type="match status" value="1"/>
</dbReference>
<feature type="transmembrane region" description="Helical" evidence="6">
    <location>
        <begin position="20"/>
        <end position="42"/>
    </location>
</feature>
<dbReference type="GO" id="GO:0016020">
    <property type="term" value="C:membrane"/>
    <property type="evidence" value="ECO:0007669"/>
    <property type="project" value="UniProtKB-SubCell"/>
</dbReference>
<keyword evidence="8" id="KW-1185">Reference proteome</keyword>
<accession>A0A4R2GJI4</accession>
<evidence type="ECO:0000256" key="2">
    <source>
        <dbReference type="ARBA" id="ARBA00007524"/>
    </source>
</evidence>
<feature type="transmembrane region" description="Helical" evidence="6">
    <location>
        <begin position="95"/>
        <end position="115"/>
    </location>
</feature>
<name>A0A4R2GJI4_9BACT</name>
<evidence type="ECO:0000313" key="8">
    <source>
        <dbReference type="Proteomes" id="UP000295221"/>
    </source>
</evidence>
<keyword evidence="5 6" id="KW-0472">Membrane</keyword>